<dbReference type="Gene3D" id="1.20.200.10">
    <property type="entry name" value="Fumarase/aspartase (Central domain)"/>
    <property type="match status" value="1"/>
</dbReference>
<evidence type="ECO:0000313" key="5">
    <source>
        <dbReference type="Proteomes" id="UP000019489"/>
    </source>
</evidence>
<dbReference type="Pfam" id="PF00206">
    <property type="entry name" value="Lyase_1"/>
    <property type="match status" value="1"/>
</dbReference>
<evidence type="ECO:0000256" key="1">
    <source>
        <dbReference type="ARBA" id="ARBA00023239"/>
    </source>
</evidence>
<dbReference type="Gene3D" id="1.10.275.10">
    <property type="entry name" value="Fumarase/aspartase (N-terminal domain)"/>
    <property type="match status" value="1"/>
</dbReference>
<dbReference type="Proteomes" id="UP000019489">
    <property type="component" value="Unassembled WGS sequence"/>
</dbReference>
<keyword evidence="5" id="KW-1185">Reference proteome</keyword>
<dbReference type="OrthoDB" id="9768878at2"/>
<reference evidence="4 5" key="1">
    <citation type="submission" date="2013-08" db="EMBL/GenBank/DDBJ databases">
        <title>Intrasporangium oryzae NRRL B-24470.</title>
        <authorList>
            <person name="Liu H."/>
            <person name="Wang G."/>
        </authorList>
    </citation>
    <scope>NUCLEOTIDE SEQUENCE [LARGE SCALE GENOMIC DNA]</scope>
    <source>
        <strain evidence="4 5">NRRL B-24470</strain>
    </source>
</reference>
<evidence type="ECO:0000259" key="3">
    <source>
        <dbReference type="Pfam" id="PF00206"/>
    </source>
</evidence>
<dbReference type="EMBL" id="AWSA01000008">
    <property type="protein sequence ID" value="EWT02708.1"/>
    <property type="molecule type" value="Genomic_DNA"/>
</dbReference>
<dbReference type="eggNOG" id="COG0015">
    <property type="taxonomic scope" value="Bacteria"/>
</dbReference>
<dbReference type="GO" id="GO:0016829">
    <property type="term" value="F:lyase activity"/>
    <property type="evidence" value="ECO:0007669"/>
    <property type="project" value="UniProtKB-KW"/>
</dbReference>
<organism evidence="4 5">
    <name type="scientific">Intrasporangium oryzae NRRL B-24470</name>
    <dbReference type="NCBI Taxonomy" id="1386089"/>
    <lineage>
        <taxon>Bacteria</taxon>
        <taxon>Bacillati</taxon>
        <taxon>Actinomycetota</taxon>
        <taxon>Actinomycetes</taxon>
        <taxon>Micrococcales</taxon>
        <taxon>Intrasporangiaceae</taxon>
        <taxon>Intrasporangium</taxon>
    </lineage>
</organism>
<proteinExistence type="inferred from homology"/>
<dbReference type="PATRIC" id="fig|1386089.3.peg.1047"/>
<sequence length="457" mass="47038">MTMLSPGSHRLPDLASDGAVLGALVEVEVAWVRTQERLGLVTRAVTDAVSALGATVGRAVDEIARDAEPGGNPVIPVVHALRRAVGATPGASTAVHRGLTSQDVVDTALMILAHRALGAALESLVRAADAAAGHARAHRHTVMSARTLGQPALPTTFGAKAAGWLGALDDAIDELRTVRASLPAQCGGAVGTLSLVEALTPGRALEAAEIFADEVGLVAARPWHTDRSPVTRLGDALTRTADALAKVAGDVILLSRPEIGEVAEPAADGRGGSSTLPHKRNPVLSVLVRAVGIEAPHLAATLHTAAALAADERPDGAWHAEWGALTRLLSRVPVAAAQLADVLCGLEVHNDAMSRNVRAVGPALVAERILQLLPSLPGGEALVPDVRDALRRGGSGDEVRALLAEGLDGRGPEGEALDARVDDLLDPAAYLGVAALLVDQALERHASHRDRAGSVTR</sequence>
<comment type="similarity">
    <text evidence="2">Belongs to the class-II fumarase/aspartase family.</text>
</comment>
<gene>
    <name evidence="4" type="ORF">N865_04575</name>
</gene>
<dbReference type="InterPro" id="IPR000362">
    <property type="entry name" value="Fumarate_lyase_fam"/>
</dbReference>
<feature type="domain" description="Fumarate lyase N-terminal" evidence="3">
    <location>
        <begin position="84"/>
        <end position="290"/>
    </location>
</feature>
<dbReference type="PANTHER" id="PTHR43172:SF2">
    <property type="entry name" value="ADENYLOSUCCINATE LYASE C-TERMINAL DOMAIN-CONTAINING PROTEIN"/>
    <property type="match status" value="1"/>
</dbReference>
<evidence type="ECO:0000313" key="4">
    <source>
        <dbReference type="EMBL" id="EWT02708.1"/>
    </source>
</evidence>
<comment type="caution">
    <text evidence="4">The sequence shown here is derived from an EMBL/GenBank/DDBJ whole genome shotgun (WGS) entry which is preliminary data.</text>
</comment>
<dbReference type="InterPro" id="IPR022761">
    <property type="entry name" value="Fumarate_lyase_N"/>
</dbReference>
<name>W9GD06_9MICO</name>
<accession>W9GD06</accession>
<dbReference type="AlphaFoldDB" id="W9GD06"/>
<dbReference type="STRING" id="1386089.N865_04575"/>
<dbReference type="InterPro" id="IPR008948">
    <property type="entry name" value="L-Aspartase-like"/>
</dbReference>
<dbReference type="InterPro" id="IPR024083">
    <property type="entry name" value="Fumarase/histidase_N"/>
</dbReference>
<dbReference type="PANTHER" id="PTHR43172">
    <property type="entry name" value="ADENYLOSUCCINATE LYASE"/>
    <property type="match status" value="1"/>
</dbReference>
<dbReference type="RefSeq" id="WP_034802355.1">
    <property type="nucleotide sequence ID" value="NZ_AWSA01000008.1"/>
</dbReference>
<protein>
    <submittedName>
        <fullName evidence="4">Adenylosuccinate lyase</fullName>
    </submittedName>
</protein>
<dbReference type="SUPFAM" id="SSF48557">
    <property type="entry name" value="L-aspartase-like"/>
    <property type="match status" value="1"/>
</dbReference>
<dbReference type="PRINTS" id="PR00149">
    <property type="entry name" value="FUMRATELYASE"/>
</dbReference>
<evidence type="ECO:0000256" key="2">
    <source>
        <dbReference type="ARBA" id="ARBA00034772"/>
    </source>
</evidence>
<keyword evidence="1 4" id="KW-0456">Lyase</keyword>